<name>A0ABU6ZB54_9FABA</name>
<gene>
    <name evidence="1" type="ORF">PIB30_036587</name>
</gene>
<accession>A0ABU6ZB54</accession>
<dbReference type="EMBL" id="JASCZI010272040">
    <property type="protein sequence ID" value="MED6219526.1"/>
    <property type="molecule type" value="Genomic_DNA"/>
</dbReference>
<keyword evidence="2" id="KW-1185">Reference proteome</keyword>
<organism evidence="1 2">
    <name type="scientific">Stylosanthes scabra</name>
    <dbReference type="NCBI Taxonomy" id="79078"/>
    <lineage>
        <taxon>Eukaryota</taxon>
        <taxon>Viridiplantae</taxon>
        <taxon>Streptophyta</taxon>
        <taxon>Embryophyta</taxon>
        <taxon>Tracheophyta</taxon>
        <taxon>Spermatophyta</taxon>
        <taxon>Magnoliopsida</taxon>
        <taxon>eudicotyledons</taxon>
        <taxon>Gunneridae</taxon>
        <taxon>Pentapetalae</taxon>
        <taxon>rosids</taxon>
        <taxon>fabids</taxon>
        <taxon>Fabales</taxon>
        <taxon>Fabaceae</taxon>
        <taxon>Papilionoideae</taxon>
        <taxon>50 kb inversion clade</taxon>
        <taxon>dalbergioids sensu lato</taxon>
        <taxon>Dalbergieae</taxon>
        <taxon>Pterocarpus clade</taxon>
        <taxon>Stylosanthes</taxon>
    </lineage>
</organism>
<proteinExistence type="predicted"/>
<evidence type="ECO:0000313" key="1">
    <source>
        <dbReference type="EMBL" id="MED6219526.1"/>
    </source>
</evidence>
<comment type="caution">
    <text evidence="1">The sequence shown here is derived from an EMBL/GenBank/DDBJ whole genome shotgun (WGS) entry which is preliminary data.</text>
</comment>
<dbReference type="Proteomes" id="UP001341840">
    <property type="component" value="Unassembled WGS sequence"/>
</dbReference>
<sequence>MKHQQITRQSGMQTHLVILRKYELEPEQQDKMQTQGVDSFQCKTTRKKLTNSHRVAVAKQRLVRRGSAFGSRSGGWPMNFGRRDELGSRRWRVVGRRSGYEDDGCGYLMEETASDRRSAEDLVEMMTDGLTEVIRDLILCRRKVRCGGEGRALLRVDFSATTKAIGRRCSVRERRIRFTDLSLSHTELSL</sequence>
<reference evidence="1 2" key="1">
    <citation type="journal article" date="2023" name="Plants (Basel)">
        <title>Bridging the Gap: Combining Genomics and Transcriptomics Approaches to Understand Stylosanthes scabra, an Orphan Legume from the Brazilian Caatinga.</title>
        <authorList>
            <person name="Ferreira-Neto J.R.C."/>
            <person name="da Silva M.D."/>
            <person name="Binneck E."/>
            <person name="de Melo N.F."/>
            <person name="da Silva R.H."/>
            <person name="de Melo A.L.T.M."/>
            <person name="Pandolfi V."/>
            <person name="Bustamante F.O."/>
            <person name="Brasileiro-Vidal A.C."/>
            <person name="Benko-Iseppon A.M."/>
        </authorList>
    </citation>
    <scope>NUCLEOTIDE SEQUENCE [LARGE SCALE GENOMIC DNA]</scope>
    <source>
        <tissue evidence="1">Leaves</tissue>
    </source>
</reference>
<evidence type="ECO:0000313" key="2">
    <source>
        <dbReference type="Proteomes" id="UP001341840"/>
    </source>
</evidence>
<protein>
    <submittedName>
        <fullName evidence="1">Uncharacterized protein</fullName>
    </submittedName>
</protein>